<dbReference type="PANTHER" id="PTHR31490">
    <property type="entry name" value="GLYCOSYL HYDROLASE"/>
    <property type="match status" value="1"/>
</dbReference>
<keyword evidence="2 5" id="KW-0119">Carbohydrate metabolism</keyword>
<dbReference type="InterPro" id="IPR017853">
    <property type="entry name" value="GH"/>
</dbReference>
<dbReference type="Pfam" id="PF00331">
    <property type="entry name" value="Glyco_hydro_10"/>
    <property type="match status" value="1"/>
</dbReference>
<reference evidence="9" key="1">
    <citation type="journal article" date="2019" name="Int. J. Syst. Evol. Microbiol.">
        <title>The Global Catalogue of Microorganisms (GCM) 10K type strain sequencing project: providing services to taxonomists for standard genome sequencing and annotation.</title>
        <authorList>
            <consortium name="The Broad Institute Genomics Platform"/>
            <consortium name="The Broad Institute Genome Sequencing Center for Infectious Disease"/>
            <person name="Wu L."/>
            <person name="Ma J."/>
        </authorList>
    </citation>
    <scope>NUCLEOTIDE SEQUENCE [LARGE SCALE GENOMIC DNA]</scope>
    <source>
        <strain evidence="9">KCTC 52232</strain>
    </source>
</reference>
<organism evidence="8 9">
    <name type="scientific">Mucilaginibacter antarcticus</name>
    <dbReference type="NCBI Taxonomy" id="1855725"/>
    <lineage>
        <taxon>Bacteria</taxon>
        <taxon>Pseudomonadati</taxon>
        <taxon>Bacteroidota</taxon>
        <taxon>Sphingobacteriia</taxon>
        <taxon>Sphingobacteriales</taxon>
        <taxon>Sphingobacteriaceae</taxon>
        <taxon>Mucilaginibacter</taxon>
    </lineage>
</organism>
<dbReference type="InterPro" id="IPR044846">
    <property type="entry name" value="GH10"/>
</dbReference>
<gene>
    <name evidence="8" type="ORF">ACFSYC_18765</name>
</gene>
<comment type="catalytic activity">
    <reaction evidence="5">
        <text>Endohydrolysis of (1-&gt;4)-beta-D-xylosidic linkages in xylans.</text>
        <dbReference type="EC" id="3.2.1.8"/>
    </reaction>
</comment>
<evidence type="ECO:0000259" key="7">
    <source>
        <dbReference type="PROSITE" id="PS51760"/>
    </source>
</evidence>
<keyword evidence="3 5" id="KW-0326">Glycosidase</keyword>
<comment type="caution">
    <text evidence="8">The sequence shown here is derived from an EMBL/GenBank/DDBJ whole genome shotgun (WGS) entry which is preliminary data.</text>
</comment>
<keyword evidence="1 5" id="KW-0378">Hydrolase</keyword>
<dbReference type="EMBL" id="JBHUON010000034">
    <property type="protein sequence ID" value="MFD2866745.1"/>
    <property type="molecule type" value="Genomic_DNA"/>
</dbReference>
<evidence type="ECO:0000256" key="2">
    <source>
        <dbReference type="ARBA" id="ARBA00023277"/>
    </source>
</evidence>
<accession>A0ABW5XUZ0</accession>
<keyword evidence="9" id="KW-1185">Reference proteome</keyword>
<dbReference type="PROSITE" id="PS51760">
    <property type="entry name" value="GH10_2"/>
    <property type="match status" value="1"/>
</dbReference>
<evidence type="ECO:0000256" key="3">
    <source>
        <dbReference type="ARBA" id="ARBA00023295"/>
    </source>
</evidence>
<keyword evidence="6" id="KW-0732">Signal</keyword>
<dbReference type="RefSeq" id="WP_377130389.1">
    <property type="nucleotide sequence ID" value="NZ_JBHUON010000034.1"/>
</dbReference>
<sequence length="383" mass="42892">MKIYTRIIAFVWCLTSGLSAYAQAQPAKLTGSSVKVTLKEAFKGAFYAGVAINRRQIQGADTKGRELIATQFNSISPENDLKWSSIHPKKEAYNFKPADDYVDFGLKNRMFIVGHTLVWHQQTPAWVYNSESGNKLSRDELLKVMEDHITTVVGRYKGKIGGWDVVNEAFNDNGTFRKSDWHDIIGDDFIEKAFEFAHKADPKAELYYNDYNLYVPKKREAVVSLIKRLQAKNIPVTAVGEQGHYGLNSPAVNQVEASIIAFTATGASVNITELDINVLPNANQQINADLGNTADYQAKYNPYAAGLPDTIATQLANRYAALFAMFYKHKAVISRVTFWGLTDGDSWLNGWPIRGRTNYPLLFDRAYNIKQPVFDAVVKVAGR</sequence>
<keyword evidence="4 5" id="KW-0624">Polysaccharide degradation</keyword>
<evidence type="ECO:0000256" key="6">
    <source>
        <dbReference type="SAM" id="SignalP"/>
    </source>
</evidence>
<proteinExistence type="inferred from homology"/>
<dbReference type="Gene3D" id="3.20.20.80">
    <property type="entry name" value="Glycosidases"/>
    <property type="match status" value="1"/>
</dbReference>
<feature type="signal peptide" evidence="6">
    <location>
        <begin position="1"/>
        <end position="24"/>
    </location>
</feature>
<dbReference type="InterPro" id="IPR001000">
    <property type="entry name" value="GH10_dom"/>
</dbReference>
<comment type="similarity">
    <text evidence="5">Belongs to the glycosyl hydrolase 10 (cellulase F) family.</text>
</comment>
<evidence type="ECO:0000313" key="8">
    <source>
        <dbReference type="EMBL" id="MFD2866745.1"/>
    </source>
</evidence>
<feature type="chain" id="PRO_5046166071" description="Beta-xylanase" evidence="6">
    <location>
        <begin position="25"/>
        <end position="383"/>
    </location>
</feature>
<evidence type="ECO:0000256" key="5">
    <source>
        <dbReference type="RuleBase" id="RU361174"/>
    </source>
</evidence>
<feature type="domain" description="GH10" evidence="7">
    <location>
        <begin position="32"/>
        <end position="380"/>
    </location>
</feature>
<evidence type="ECO:0000256" key="4">
    <source>
        <dbReference type="ARBA" id="ARBA00023326"/>
    </source>
</evidence>
<dbReference type="PRINTS" id="PR00134">
    <property type="entry name" value="GLHYDRLASE10"/>
</dbReference>
<name>A0ABW5XUZ0_9SPHI</name>
<evidence type="ECO:0000313" key="9">
    <source>
        <dbReference type="Proteomes" id="UP001597601"/>
    </source>
</evidence>
<dbReference type="Proteomes" id="UP001597601">
    <property type="component" value="Unassembled WGS sequence"/>
</dbReference>
<dbReference type="SMART" id="SM00633">
    <property type="entry name" value="Glyco_10"/>
    <property type="match status" value="1"/>
</dbReference>
<dbReference type="EC" id="3.2.1.8" evidence="5"/>
<evidence type="ECO:0000256" key="1">
    <source>
        <dbReference type="ARBA" id="ARBA00022801"/>
    </source>
</evidence>
<dbReference type="SUPFAM" id="SSF51445">
    <property type="entry name" value="(Trans)glycosidases"/>
    <property type="match status" value="1"/>
</dbReference>
<protein>
    <recommendedName>
        <fullName evidence="5">Beta-xylanase</fullName>
        <ecNumber evidence="5">3.2.1.8</ecNumber>
    </recommendedName>
</protein>
<dbReference type="PANTHER" id="PTHR31490:SF90">
    <property type="entry name" value="ENDO-1,4-BETA-XYLANASE A"/>
    <property type="match status" value="1"/>
</dbReference>